<keyword evidence="2 5" id="KW-0812">Transmembrane</keyword>
<dbReference type="GO" id="GO:0008137">
    <property type="term" value="F:NADH dehydrogenase (ubiquinone) activity"/>
    <property type="evidence" value="ECO:0007669"/>
    <property type="project" value="InterPro"/>
</dbReference>
<feature type="domain" description="NADH:quinone oxidoreductase/Mrp antiporter transmembrane" evidence="7">
    <location>
        <begin position="140"/>
        <end position="438"/>
    </location>
</feature>
<keyword evidence="3 5" id="KW-1133">Transmembrane helix</keyword>
<feature type="transmembrane region" description="Helical" evidence="5">
    <location>
        <begin position="257"/>
        <end position="281"/>
    </location>
</feature>
<feature type="transmembrane region" description="Helical" evidence="5">
    <location>
        <begin position="177"/>
        <end position="200"/>
    </location>
</feature>
<dbReference type="GO" id="GO:0050136">
    <property type="term" value="F:NADH dehydrogenase (quinone) (non-electrogenic) activity"/>
    <property type="evidence" value="ECO:0007669"/>
    <property type="project" value="UniProtKB-UniRule"/>
</dbReference>
<dbReference type="GO" id="GO:0048038">
    <property type="term" value="F:quinone binding"/>
    <property type="evidence" value="ECO:0007669"/>
    <property type="project" value="UniProtKB-KW"/>
</dbReference>
<feature type="transmembrane region" description="Helical" evidence="5">
    <location>
        <begin position="287"/>
        <end position="308"/>
    </location>
</feature>
<evidence type="ECO:0000256" key="5">
    <source>
        <dbReference type="HAMAP-Rule" id="MF_00445"/>
    </source>
</evidence>
<evidence type="ECO:0000313" key="9">
    <source>
        <dbReference type="Proteomes" id="UP000032336"/>
    </source>
</evidence>
<feature type="transmembrane region" description="Helical" evidence="5">
    <location>
        <begin position="344"/>
        <end position="366"/>
    </location>
</feature>
<dbReference type="Pfam" id="PF00361">
    <property type="entry name" value="Proton_antipo_M"/>
    <property type="match status" value="1"/>
</dbReference>
<comment type="similarity">
    <text evidence="5">Belongs to the complex I subunit 2 family.</text>
</comment>
<protein>
    <recommendedName>
        <fullName evidence="5">NADH-quinone oxidoreductase subunit N</fullName>
        <ecNumber evidence="5">7.1.1.-</ecNumber>
    </recommendedName>
    <alternativeName>
        <fullName evidence="5">NADH dehydrogenase I subunit N</fullName>
    </alternativeName>
    <alternativeName>
        <fullName evidence="5">NDH-1 subunit N</fullName>
    </alternativeName>
</protein>
<comment type="subcellular location">
    <subcellularLocation>
        <location evidence="5">Cell membrane</location>
        <topology evidence="5">Multi-pass membrane protein</topology>
    </subcellularLocation>
    <subcellularLocation>
        <location evidence="1">Endomembrane system</location>
        <topology evidence="1">Multi-pass membrane protein</topology>
    </subcellularLocation>
    <subcellularLocation>
        <location evidence="6">Membrane</location>
        <topology evidence="6">Multi-pass membrane protein</topology>
    </subcellularLocation>
</comment>
<keyword evidence="5" id="KW-0520">NAD</keyword>
<accession>A0A0D8FXH9</accession>
<dbReference type="Proteomes" id="UP000032336">
    <property type="component" value="Unassembled WGS sequence"/>
</dbReference>
<feature type="transmembrane region" description="Helical" evidence="5">
    <location>
        <begin position="426"/>
        <end position="444"/>
    </location>
</feature>
<dbReference type="PANTHER" id="PTHR22773">
    <property type="entry name" value="NADH DEHYDROGENASE"/>
    <property type="match status" value="1"/>
</dbReference>
<feature type="transmembrane region" description="Helical" evidence="5">
    <location>
        <begin position="317"/>
        <end position="338"/>
    </location>
</feature>
<comment type="catalytic activity">
    <reaction evidence="5">
        <text>a quinone + NADH + 5 H(+)(in) = a quinol + NAD(+) + 4 H(+)(out)</text>
        <dbReference type="Rhea" id="RHEA:57888"/>
        <dbReference type="ChEBI" id="CHEBI:15378"/>
        <dbReference type="ChEBI" id="CHEBI:24646"/>
        <dbReference type="ChEBI" id="CHEBI:57540"/>
        <dbReference type="ChEBI" id="CHEBI:57945"/>
        <dbReference type="ChEBI" id="CHEBI:132124"/>
    </reaction>
</comment>
<dbReference type="NCBIfam" id="TIGR01770">
    <property type="entry name" value="NDH_I_N"/>
    <property type="match status" value="1"/>
</dbReference>
<dbReference type="EC" id="7.1.1.-" evidence="5"/>
<dbReference type="GO" id="GO:0005886">
    <property type="term" value="C:plasma membrane"/>
    <property type="evidence" value="ECO:0007669"/>
    <property type="project" value="UniProtKB-SubCell"/>
</dbReference>
<sequence length="519" mass="54852">MFATLVSQLPIRLPAISYQAIAPEMILFGAALLVLALSATLGRREHPELYRWIGLLAALGEGAWSANLLRLVDKHGPSLAIAGAISNDGFSAVVGIIVAVALTLTMLIGPGFVRTVAGQGPEFVTLLLISATGAVVMAQANDLIVIFLGLEILSIALYIMVGFRLRDGLSREAAFKYFILGGFSSAVFLYGVALVYGATGSTNLLKIGSFLSSHVLINDGVLLFGIALILVGFGFKISAVPFHVWSPDVYQGAPTSVTGYMAAMAKIAAFAALLRVLTVAFHLQLQYWRPIVIALAVLSLVFGAIFALRQREIKRMLAYSSINHAGFILLGVLAATSGGVRDSLFYLAAYSVMVIGTFGLLSLIQADAGKTEGSIALSDLRGLGRRRPAVATLLAILVLAQAGAPFTSGFIAKFSVITAVIAVNEYWVAVVAMVTAAIAVAFYLRLVLALFARDEVELGAGDALYPAVVRGGSDAGYIAPRISQIPVWIGVWLSVAFTVFFGVFPTLLLTLASNGKIFF</sequence>
<dbReference type="eggNOG" id="COG1007">
    <property type="taxonomic scope" value="Bacteria"/>
</dbReference>
<dbReference type="GO" id="GO:0042773">
    <property type="term" value="P:ATP synthesis coupled electron transport"/>
    <property type="evidence" value="ECO:0007669"/>
    <property type="project" value="InterPro"/>
</dbReference>
<reference evidence="8 9" key="1">
    <citation type="submission" date="2015-01" db="EMBL/GenBank/DDBJ databases">
        <title>Draft genome of the acidophilic iron oxidizer Ferrimicrobium acidiphilum strain T23.</title>
        <authorList>
            <person name="Poehlein A."/>
            <person name="Eisen S."/>
            <person name="Schloemann M."/>
            <person name="Johnson B.D."/>
            <person name="Daniel R."/>
            <person name="Muehling M."/>
        </authorList>
    </citation>
    <scope>NUCLEOTIDE SEQUENCE [LARGE SCALE GENOMIC DNA]</scope>
    <source>
        <strain evidence="8 9">T23</strain>
    </source>
</reference>
<dbReference type="HAMAP" id="MF_00445">
    <property type="entry name" value="NDH1_NuoN_1"/>
    <property type="match status" value="1"/>
</dbReference>
<dbReference type="InterPro" id="IPR001750">
    <property type="entry name" value="ND/Mrp_TM"/>
</dbReference>
<feature type="transmembrane region" description="Helical" evidence="5">
    <location>
        <begin position="120"/>
        <end position="138"/>
    </location>
</feature>
<evidence type="ECO:0000256" key="6">
    <source>
        <dbReference type="RuleBase" id="RU000320"/>
    </source>
</evidence>
<feature type="transmembrane region" description="Helical" evidence="5">
    <location>
        <begin position="487"/>
        <end position="512"/>
    </location>
</feature>
<keyword evidence="4 5" id="KW-0472">Membrane</keyword>
<name>A0A0D8FXH9_9ACTN</name>
<keyword evidence="5" id="KW-0813">Transport</keyword>
<comment type="caution">
    <text evidence="8">The sequence shown here is derived from an EMBL/GenBank/DDBJ whole genome shotgun (WGS) entry which is preliminary data.</text>
</comment>
<dbReference type="RefSeq" id="WP_052565274.1">
    <property type="nucleotide sequence ID" value="NZ_JQKF01000009.1"/>
</dbReference>
<gene>
    <name evidence="5 8" type="primary">nuoN</name>
    <name evidence="8" type="ORF">FEAC_04280</name>
</gene>
<evidence type="ECO:0000313" key="8">
    <source>
        <dbReference type="EMBL" id="KJE77684.1"/>
    </source>
</evidence>
<keyword evidence="9" id="KW-1185">Reference proteome</keyword>
<dbReference type="InterPro" id="IPR010096">
    <property type="entry name" value="NADH-Q_OxRdtase_suN/2"/>
</dbReference>
<proteinExistence type="inferred from homology"/>
<feature type="transmembrane region" description="Helical" evidence="5">
    <location>
        <begin position="20"/>
        <end position="42"/>
    </location>
</feature>
<dbReference type="OrthoDB" id="9811718at2"/>
<dbReference type="GO" id="GO:0012505">
    <property type="term" value="C:endomembrane system"/>
    <property type="evidence" value="ECO:0007669"/>
    <property type="project" value="UniProtKB-SubCell"/>
</dbReference>
<comment type="subunit">
    <text evidence="5">NDH-1 is composed of 14 different subunits. Subunits NuoA, H, J, K, L, M, N constitute the membrane sector of the complex.</text>
</comment>
<dbReference type="AlphaFoldDB" id="A0A0D8FXH9"/>
<keyword evidence="5" id="KW-1003">Cell membrane</keyword>
<evidence type="ECO:0000256" key="1">
    <source>
        <dbReference type="ARBA" id="ARBA00004127"/>
    </source>
</evidence>
<feature type="transmembrane region" description="Helical" evidence="5">
    <location>
        <begin position="144"/>
        <end position="165"/>
    </location>
</feature>
<keyword evidence="5" id="KW-1278">Translocase</keyword>
<dbReference type="EMBL" id="JXUW01000003">
    <property type="protein sequence ID" value="KJE77684.1"/>
    <property type="molecule type" value="Genomic_DNA"/>
</dbReference>
<feature type="transmembrane region" description="Helical" evidence="5">
    <location>
        <begin position="49"/>
        <end position="69"/>
    </location>
</feature>
<dbReference type="PATRIC" id="fig|1121877.4.peg.464"/>
<feature type="transmembrane region" description="Helical" evidence="5">
    <location>
        <begin position="89"/>
        <end position="108"/>
    </location>
</feature>
<evidence type="ECO:0000256" key="3">
    <source>
        <dbReference type="ARBA" id="ARBA00022989"/>
    </source>
</evidence>
<keyword evidence="5" id="KW-0874">Quinone</keyword>
<evidence type="ECO:0000256" key="4">
    <source>
        <dbReference type="ARBA" id="ARBA00023136"/>
    </source>
</evidence>
<keyword evidence="8" id="KW-0560">Oxidoreductase</keyword>
<dbReference type="GeneID" id="78371754"/>
<dbReference type="STRING" id="1121877.FEAC_04280"/>
<evidence type="ECO:0000259" key="7">
    <source>
        <dbReference type="Pfam" id="PF00361"/>
    </source>
</evidence>
<feature type="transmembrane region" description="Helical" evidence="5">
    <location>
        <begin position="220"/>
        <end position="245"/>
    </location>
</feature>
<feature type="transmembrane region" description="Helical" evidence="5">
    <location>
        <begin position="387"/>
        <end position="406"/>
    </location>
</feature>
<organism evidence="8 9">
    <name type="scientific">Ferrimicrobium acidiphilum DSM 19497</name>
    <dbReference type="NCBI Taxonomy" id="1121877"/>
    <lineage>
        <taxon>Bacteria</taxon>
        <taxon>Bacillati</taxon>
        <taxon>Actinomycetota</taxon>
        <taxon>Acidimicrobiia</taxon>
        <taxon>Acidimicrobiales</taxon>
        <taxon>Acidimicrobiaceae</taxon>
        <taxon>Ferrimicrobium</taxon>
    </lineage>
</organism>
<comment type="function">
    <text evidence="5">NDH-1 shuttles electrons from NADH, via FMN and iron-sulfur (Fe-S) centers, to quinones in the respiratory chain. The immediate electron acceptor for the enzyme in this species is believed to be a menaquinone. Couples the redox reaction to proton translocation (for every two electrons transferred, four hydrogen ions are translocated across the cytoplasmic membrane), and thus conserves the redox energy in a proton gradient.</text>
</comment>
<evidence type="ECO:0000256" key="2">
    <source>
        <dbReference type="ARBA" id="ARBA00022692"/>
    </source>
</evidence>